<dbReference type="Gene3D" id="2.130.10.10">
    <property type="entry name" value="YVTN repeat-like/Quinoprotein amine dehydrogenase"/>
    <property type="match status" value="1"/>
</dbReference>
<comment type="caution">
    <text evidence="7">The sequence shown here is derived from an EMBL/GenBank/DDBJ whole genome shotgun (WGS) entry which is preliminary data.</text>
</comment>
<evidence type="ECO:0000256" key="5">
    <source>
        <dbReference type="PROSITE-ProRule" id="PRU00221"/>
    </source>
</evidence>
<evidence type="ECO:0008006" key="9">
    <source>
        <dbReference type="Google" id="ProtNLM"/>
    </source>
</evidence>
<feature type="repeat" description="WD" evidence="5">
    <location>
        <begin position="197"/>
        <end position="229"/>
    </location>
</feature>
<evidence type="ECO:0000256" key="4">
    <source>
        <dbReference type="ARBA" id="ARBA00023242"/>
    </source>
</evidence>
<dbReference type="AlphaFoldDB" id="A0A9W7AB52"/>
<reference evidence="8" key="1">
    <citation type="journal article" date="2023" name="Commun. Biol.">
        <title>Genome analysis of Parmales, the sister group of diatoms, reveals the evolutionary specialization of diatoms from phago-mixotrophs to photoautotrophs.</title>
        <authorList>
            <person name="Ban H."/>
            <person name="Sato S."/>
            <person name="Yoshikawa S."/>
            <person name="Yamada K."/>
            <person name="Nakamura Y."/>
            <person name="Ichinomiya M."/>
            <person name="Sato N."/>
            <person name="Blanc-Mathieu R."/>
            <person name="Endo H."/>
            <person name="Kuwata A."/>
            <person name="Ogata H."/>
        </authorList>
    </citation>
    <scope>NUCLEOTIDE SEQUENCE [LARGE SCALE GENOMIC DNA]</scope>
</reference>
<dbReference type="Pfam" id="PF00400">
    <property type="entry name" value="WD40"/>
    <property type="match status" value="3"/>
</dbReference>
<feature type="compositionally biased region" description="Low complexity" evidence="6">
    <location>
        <begin position="19"/>
        <end position="28"/>
    </location>
</feature>
<keyword evidence="2 5" id="KW-0853">WD repeat</keyword>
<evidence type="ECO:0000256" key="3">
    <source>
        <dbReference type="ARBA" id="ARBA00022737"/>
    </source>
</evidence>
<dbReference type="InterPro" id="IPR001680">
    <property type="entry name" value="WD40_rpt"/>
</dbReference>
<protein>
    <recommendedName>
        <fullName evidence="9">WD40 repeat-like protein</fullName>
    </recommendedName>
</protein>
<feature type="compositionally biased region" description="Acidic residues" evidence="6">
    <location>
        <begin position="62"/>
        <end position="72"/>
    </location>
</feature>
<feature type="region of interest" description="Disordered" evidence="6">
    <location>
        <begin position="1"/>
        <end position="78"/>
    </location>
</feature>
<dbReference type="EMBL" id="BLQM01000145">
    <property type="protein sequence ID" value="GMH69027.1"/>
    <property type="molecule type" value="Genomic_DNA"/>
</dbReference>
<keyword evidence="4" id="KW-0539">Nucleus</keyword>
<dbReference type="Proteomes" id="UP001162640">
    <property type="component" value="Unassembled WGS sequence"/>
</dbReference>
<sequence>MSKRKSISLAPSEDELSSDSDASNNDYNTDSDDEMDKETPAEKRSRLARQYLDMVKSKTNNSDDEGDSDDGSESGANNVDMNAHLQILRQKATNTYLRPLANKLSTLTLSPPTYTSCKSTPTCVTLHKTVAAIGTKSGSAFTLNAETNQRTYITPKTASIGVLSIGINSTGTELACGLQNGKTTIYDLRTSKEVLTLSGHKSSITTLSYSPHPPHNLLTASSDRCIRHYTSTHQYIETLYGHQNCVTGLTWLKNKPITVSRDRTARIWDINHGTHGIYRPGAKGSAEDCVGSIGDKNFFSGSEDGSVRLWEVGKKKPLREIQNAHSGKWVVSCSGVNGGGSDIGVTGSWDGYVNLWSVKDGEKKKNMEKINELKCEGYVNGLAVDEEGRFGVVVCGREHRLGRWEVVKCKEREEEESEEEEEDSESEEEN</sequence>
<feature type="repeat" description="WD" evidence="5">
    <location>
        <begin position="298"/>
        <end position="320"/>
    </location>
</feature>
<dbReference type="PROSITE" id="PS50082">
    <property type="entry name" value="WD_REPEATS_2"/>
    <property type="match status" value="3"/>
</dbReference>
<accession>A0A9W7AB52</accession>
<evidence type="ECO:0000313" key="8">
    <source>
        <dbReference type="Proteomes" id="UP001162640"/>
    </source>
</evidence>
<evidence type="ECO:0000256" key="2">
    <source>
        <dbReference type="ARBA" id="ARBA00022574"/>
    </source>
</evidence>
<dbReference type="InterPro" id="IPR015943">
    <property type="entry name" value="WD40/YVTN_repeat-like_dom_sf"/>
</dbReference>
<dbReference type="PANTHER" id="PTHR19865:SF0">
    <property type="entry name" value="U3 SMALL NUCLEOLAR RNA-INTERACTING PROTEIN 2"/>
    <property type="match status" value="1"/>
</dbReference>
<evidence type="ECO:0000256" key="6">
    <source>
        <dbReference type="SAM" id="MobiDB-lite"/>
    </source>
</evidence>
<keyword evidence="3" id="KW-0677">Repeat</keyword>
<dbReference type="SUPFAM" id="SSF50978">
    <property type="entry name" value="WD40 repeat-like"/>
    <property type="match status" value="1"/>
</dbReference>
<feature type="repeat" description="WD" evidence="5">
    <location>
        <begin position="239"/>
        <end position="271"/>
    </location>
</feature>
<name>A0A9W7AB52_9STRA</name>
<dbReference type="InterPro" id="IPR039241">
    <property type="entry name" value="Rrp9-like"/>
</dbReference>
<dbReference type="GO" id="GO:0032040">
    <property type="term" value="C:small-subunit processome"/>
    <property type="evidence" value="ECO:0007669"/>
    <property type="project" value="TreeGrafter"/>
</dbReference>
<evidence type="ECO:0000256" key="1">
    <source>
        <dbReference type="ARBA" id="ARBA00004123"/>
    </source>
</evidence>
<evidence type="ECO:0000313" key="7">
    <source>
        <dbReference type="EMBL" id="GMH69027.1"/>
    </source>
</evidence>
<feature type="region of interest" description="Disordered" evidence="6">
    <location>
        <begin position="410"/>
        <end position="430"/>
    </location>
</feature>
<comment type="subcellular location">
    <subcellularLocation>
        <location evidence="1">Nucleus</location>
    </subcellularLocation>
</comment>
<dbReference type="SMART" id="SM00320">
    <property type="entry name" value="WD40"/>
    <property type="match status" value="6"/>
</dbReference>
<proteinExistence type="predicted"/>
<feature type="compositionally biased region" description="Acidic residues" evidence="6">
    <location>
        <begin position="413"/>
        <end position="430"/>
    </location>
</feature>
<gene>
    <name evidence="7" type="ORF">TL16_g05062</name>
</gene>
<dbReference type="GO" id="GO:0034511">
    <property type="term" value="F:U3 snoRNA binding"/>
    <property type="evidence" value="ECO:0007669"/>
    <property type="project" value="InterPro"/>
</dbReference>
<organism evidence="7 8">
    <name type="scientific">Triparma laevis f. inornata</name>
    <dbReference type="NCBI Taxonomy" id="1714386"/>
    <lineage>
        <taxon>Eukaryota</taxon>
        <taxon>Sar</taxon>
        <taxon>Stramenopiles</taxon>
        <taxon>Ochrophyta</taxon>
        <taxon>Bolidophyceae</taxon>
        <taxon>Parmales</taxon>
        <taxon>Triparmaceae</taxon>
        <taxon>Triparma</taxon>
    </lineage>
</organism>
<dbReference type="InterPro" id="IPR036322">
    <property type="entry name" value="WD40_repeat_dom_sf"/>
</dbReference>
<dbReference type="PANTHER" id="PTHR19865">
    <property type="entry name" value="U3 SMALL NUCLEOLAR RNA INTERACTING PROTEIN 2"/>
    <property type="match status" value="1"/>
</dbReference>